<evidence type="ECO:0000313" key="6">
    <source>
        <dbReference type="Proteomes" id="UP001139068"/>
    </source>
</evidence>
<dbReference type="PANTHER" id="PTHR31956">
    <property type="entry name" value="NON-SPECIFIC PHOSPHOLIPASE C4-RELATED"/>
    <property type="match status" value="1"/>
</dbReference>
<evidence type="ECO:0000256" key="2">
    <source>
        <dbReference type="ARBA" id="ARBA00022801"/>
    </source>
</evidence>
<accession>A0ABS9YVB5</accession>
<evidence type="ECO:0000256" key="1">
    <source>
        <dbReference type="ARBA" id="ARBA00022525"/>
    </source>
</evidence>
<evidence type="ECO:0000256" key="3">
    <source>
        <dbReference type="ARBA" id="ARBA00023026"/>
    </source>
</evidence>
<proteinExistence type="predicted"/>
<organism evidence="5 6">
    <name type="scientific">Candidatus Mycolicibacterium alkanivorans</name>
    <dbReference type="NCBI Taxonomy" id="2954114"/>
    <lineage>
        <taxon>Bacteria</taxon>
        <taxon>Bacillati</taxon>
        <taxon>Actinomycetota</taxon>
        <taxon>Actinomycetes</taxon>
        <taxon>Mycobacteriales</taxon>
        <taxon>Mycobacteriaceae</taxon>
        <taxon>Mycolicibacterium</taxon>
    </lineage>
</organism>
<keyword evidence="3" id="KW-0843">Virulence</keyword>
<keyword evidence="1" id="KW-0964">Secreted</keyword>
<dbReference type="Pfam" id="PF04185">
    <property type="entry name" value="Phosphoesterase"/>
    <property type="match status" value="1"/>
</dbReference>
<evidence type="ECO:0000256" key="4">
    <source>
        <dbReference type="SAM" id="SignalP"/>
    </source>
</evidence>
<keyword evidence="4" id="KW-0732">Signal</keyword>
<dbReference type="Gene3D" id="3.40.720.10">
    <property type="entry name" value="Alkaline Phosphatase, subunit A"/>
    <property type="match status" value="2"/>
</dbReference>
<dbReference type="EMBL" id="JAIVFL010000001">
    <property type="protein sequence ID" value="MCI4675164.1"/>
    <property type="molecule type" value="Genomic_DNA"/>
</dbReference>
<name>A0ABS9YVB5_9MYCO</name>
<protein>
    <submittedName>
        <fullName evidence="5">Alkaline phosphatase family protein</fullName>
    </submittedName>
</protein>
<keyword evidence="6" id="KW-1185">Reference proteome</keyword>
<dbReference type="Proteomes" id="UP001139068">
    <property type="component" value="Unassembled WGS sequence"/>
</dbReference>
<evidence type="ECO:0000313" key="5">
    <source>
        <dbReference type="EMBL" id="MCI4675164.1"/>
    </source>
</evidence>
<dbReference type="PANTHER" id="PTHR31956:SF1">
    <property type="entry name" value="NON-SPECIFIC PHOSPHOLIPASE C1"/>
    <property type="match status" value="1"/>
</dbReference>
<comment type="caution">
    <text evidence="5">The sequence shown here is derived from an EMBL/GenBank/DDBJ whole genome shotgun (WGS) entry which is preliminary data.</text>
</comment>
<dbReference type="PROSITE" id="PS51257">
    <property type="entry name" value="PROKAR_LIPOPROTEIN"/>
    <property type="match status" value="1"/>
</dbReference>
<keyword evidence="2" id="KW-0378">Hydrolase</keyword>
<gene>
    <name evidence="5" type="ORF">K9U37_09795</name>
</gene>
<feature type="chain" id="PRO_5046230874" evidence="4">
    <location>
        <begin position="26"/>
        <end position="527"/>
    </location>
</feature>
<reference evidence="5" key="1">
    <citation type="journal article" date="2022" name="ISME J.">
        <title>Identification of active gaseous-alkane degraders at natural gas seeps.</title>
        <authorList>
            <person name="Farhan Ul Haque M."/>
            <person name="Hernandez M."/>
            <person name="Crombie A.T."/>
            <person name="Murrell J.C."/>
        </authorList>
    </citation>
    <scope>NUCLEOTIDE SEQUENCE</scope>
    <source>
        <strain evidence="5">ANDR5</strain>
    </source>
</reference>
<dbReference type="InterPro" id="IPR007312">
    <property type="entry name" value="Phosphoesterase"/>
</dbReference>
<dbReference type="RefSeq" id="WP_243071516.1">
    <property type="nucleotide sequence ID" value="NZ_JAIVFL010000001.1"/>
</dbReference>
<sequence>MWHPNPRRAAAVVASVFALVASSCADKPALTSSANTATPIHHLVVIIGENVSFDHYFGTYPHAANTDGQPFTARPDTPAVDGLTPELLSRNPNKSQPVRLGGTGQIVTCDQDHGYTPEQLAFNGGAMNRFVEHTEIASCKPPIFSAPGMVMGYYDGNTVTALWNYAQHFAMSDNSYNSTFGPSTPGHLNLVSGQTHGVTKKFMPGGKPFPADQVIENTLIGGSQPFGDDCSSRDQVQLSNNNKNIGDLLNAKKITWGYFQGGFRPTSTKPDGTAVCGAEHNVGTAIGGTGTSGPLPFGTKGDYIPHHEPFQYYPSTANPHHLPPGSTDAIGRSDQANHQYDLSDFWTAADAGHLPAVSFLKAPGYQDGHAQYSDPLDEQRFLVDTVNRLQRLPEWKDTAIVITYDDSDGWYDHKAAPVVSASTTSADALTGPGLCTAPTAAPIVYQGRCGYGPRLPLLVISPYARANFVDHTQTDQTSILRFIEDNWSTGRIGDDSLDARAGSLNGMFDFNQPPQPPLYLDPRTGSA</sequence>
<dbReference type="CDD" id="cd16013">
    <property type="entry name" value="AcpA"/>
    <property type="match status" value="1"/>
</dbReference>
<feature type="signal peptide" evidence="4">
    <location>
        <begin position="1"/>
        <end position="25"/>
    </location>
</feature>
<dbReference type="InterPro" id="IPR017850">
    <property type="entry name" value="Alkaline_phosphatase_core_sf"/>
</dbReference>